<dbReference type="EMBL" id="CP074405">
    <property type="protein sequence ID" value="QVI62932.1"/>
    <property type="molecule type" value="Genomic_DNA"/>
</dbReference>
<organism evidence="1 2">
    <name type="scientific">Cellulomonas wangleii</name>
    <dbReference type="NCBI Taxonomy" id="2816956"/>
    <lineage>
        <taxon>Bacteria</taxon>
        <taxon>Bacillati</taxon>
        <taxon>Actinomycetota</taxon>
        <taxon>Actinomycetes</taxon>
        <taxon>Micrococcales</taxon>
        <taxon>Cellulomonadaceae</taxon>
        <taxon>Cellulomonas</taxon>
    </lineage>
</organism>
<dbReference type="Proteomes" id="UP000677804">
    <property type="component" value="Chromosome"/>
</dbReference>
<dbReference type="GO" id="GO:0003677">
    <property type="term" value="F:DNA binding"/>
    <property type="evidence" value="ECO:0007669"/>
    <property type="project" value="UniProtKB-KW"/>
</dbReference>
<evidence type="ECO:0000313" key="2">
    <source>
        <dbReference type="Proteomes" id="UP000677804"/>
    </source>
</evidence>
<keyword evidence="2" id="KW-1185">Reference proteome</keyword>
<protein>
    <submittedName>
        <fullName evidence="1">MmcQ/YjbR family DNA-binding protein</fullName>
    </submittedName>
</protein>
<evidence type="ECO:0000313" key="1">
    <source>
        <dbReference type="EMBL" id="QVI62932.1"/>
    </source>
</evidence>
<gene>
    <name evidence="1" type="ORF">KG103_03090</name>
</gene>
<name>A0ABX8D657_9CELL</name>
<keyword evidence="1" id="KW-0238">DNA-binding</keyword>
<reference evidence="1 2" key="1">
    <citation type="submission" date="2021-05" db="EMBL/GenBank/DDBJ databases">
        <title>Novel species in genus Cellulomonas.</title>
        <authorList>
            <person name="Zhang G."/>
        </authorList>
    </citation>
    <scope>NUCLEOTIDE SEQUENCE [LARGE SCALE GENOMIC DNA]</scope>
    <source>
        <strain evidence="2">zg-ZUI222</strain>
    </source>
</reference>
<dbReference type="RefSeq" id="WP_207340412.1">
    <property type="nucleotide sequence ID" value="NZ_CP074405.1"/>
</dbReference>
<proteinExistence type="predicted"/>
<sequence length="114" mass="12256">MADRDTPAHAAAEERLHRVAQELADLPGVVLPADGRRHFGTATLRVHGRIAAFTPEDRLVVKLPADRVAALVTSGEGLPFPTGRPPMREWVAVTSDDPAVWRALLAESVTYVGA</sequence>
<accession>A0ABX8D657</accession>